<protein>
    <submittedName>
        <fullName evidence="1">Uncharacterized protein</fullName>
    </submittedName>
</protein>
<sequence length="85" mass="9440">MNDININISVGSKKRKTEGPVANAASEVAVLGHVHLNPMISMRQLAATSIINRTSVQVILKMNKFHSFKIHLLQKLNGDDYDRSL</sequence>
<keyword evidence="2" id="KW-1185">Reference proteome</keyword>
<evidence type="ECO:0000313" key="1">
    <source>
        <dbReference type="EMBL" id="CAG9829746.1"/>
    </source>
</evidence>
<organism evidence="1 2">
    <name type="scientific">Diabrotica balteata</name>
    <name type="common">Banded cucumber beetle</name>
    <dbReference type="NCBI Taxonomy" id="107213"/>
    <lineage>
        <taxon>Eukaryota</taxon>
        <taxon>Metazoa</taxon>
        <taxon>Ecdysozoa</taxon>
        <taxon>Arthropoda</taxon>
        <taxon>Hexapoda</taxon>
        <taxon>Insecta</taxon>
        <taxon>Pterygota</taxon>
        <taxon>Neoptera</taxon>
        <taxon>Endopterygota</taxon>
        <taxon>Coleoptera</taxon>
        <taxon>Polyphaga</taxon>
        <taxon>Cucujiformia</taxon>
        <taxon>Chrysomeloidea</taxon>
        <taxon>Chrysomelidae</taxon>
        <taxon>Galerucinae</taxon>
        <taxon>Diabroticina</taxon>
        <taxon>Diabroticites</taxon>
        <taxon>Diabrotica</taxon>
    </lineage>
</organism>
<proteinExistence type="predicted"/>
<gene>
    <name evidence="1" type="ORF">DIABBA_LOCUS3515</name>
</gene>
<name>A0A9N9SUL1_DIABA</name>
<dbReference type="EMBL" id="OU898277">
    <property type="protein sequence ID" value="CAG9829746.1"/>
    <property type="molecule type" value="Genomic_DNA"/>
</dbReference>
<dbReference type="AlphaFoldDB" id="A0A9N9SUL1"/>
<accession>A0A9N9SUL1</accession>
<reference evidence="1" key="1">
    <citation type="submission" date="2022-01" db="EMBL/GenBank/DDBJ databases">
        <authorList>
            <person name="King R."/>
        </authorList>
    </citation>
    <scope>NUCLEOTIDE SEQUENCE</scope>
</reference>
<dbReference type="Proteomes" id="UP001153709">
    <property type="component" value="Chromosome 2"/>
</dbReference>
<dbReference type="OrthoDB" id="6773620at2759"/>
<evidence type="ECO:0000313" key="2">
    <source>
        <dbReference type="Proteomes" id="UP001153709"/>
    </source>
</evidence>